<dbReference type="AlphaFoldDB" id="A0A5J5BNC3"/>
<gene>
    <name evidence="1" type="ORF">F0562_019437</name>
</gene>
<organism evidence="1 2">
    <name type="scientific">Nyssa sinensis</name>
    <dbReference type="NCBI Taxonomy" id="561372"/>
    <lineage>
        <taxon>Eukaryota</taxon>
        <taxon>Viridiplantae</taxon>
        <taxon>Streptophyta</taxon>
        <taxon>Embryophyta</taxon>
        <taxon>Tracheophyta</taxon>
        <taxon>Spermatophyta</taxon>
        <taxon>Magnoliopsida</taxon>
        <taxon>eudicotyledons</taxon>
        <taxon>Gunneridae</taxon>
        <taxon>Pentapetalae</taxon>
        <taxon>asterids</taxon>
        <taxon>Cornales</taxon>
        <taxon>Nyssaceae</taxon>
        <taxon>Nyssa</taxon>
    </lineage>
</organism>
<evidence type="ECO:0000313" key="2">
    <source>
        <dbReference type="Proteomes" id="UP000325577"/>
    </source>
</evidence>
<accession>A0A5J5BNC3</accession>
<name>A0A5J5BNC3_9ASTE</name>
<proteinExistence type="predicted"/>
<evidence type="ECO:0000313" key="1">
    <source>
        <dbReference type="EMBL" id="KAA8544653.1"/>
    </source>
</evidence>
<dbReference type="Proteomes" id="UP000325577">
    <property type="component" value="Linkage Group LG10"/>
</dbReference>
<reference evidence="1 2" key="1">
    <citation type="submission" date="2019-09" db="EMBL/GenBank/DDBJ databases">
        <title>A chromosome-level genome assembly of the Chinese tupelo Nyssa sinensis.</title>
        <authorList>
            <person name="Yang X."/>
            <person name="Kang M."/>
            <person name="Yang Y."/>
            <person name="Xiong H."/>
            <person name="Wang M."/>
            <person name="Zhang Z."/>
            <person name="Wang Z."/>
            <person name="Wu H."/>
            <person name="Ma T."/>
            <person name="Liu J."/>
            <person name="Xi Z."/>
        </authorList>
    </citation>
    <scope>NUCLEOTIDE SEQUENCE [LARGE SCALE GENOMIC DNA]</scope>
    <source>
        <strain evidence="1">J267</strain>
        <tissue evidence="1">Leaf</tissue>
    </source>
</reference>
<keyword evidence="2" id="KW-1185">Reference proteome</keyword>
<dbReference type="EMBL" id="CM018033">
    <property type="protein sequence ID" value="KAA8544653.1"/>
    <property type="molecule type" value="Genomic_DNA"/>
</dbReference>
<protein>
    <submittedName>
        <fullName evidence="1">Uncharacterized protein</fullName>
    </submittedName>
</protein>
<sequence>MRSIVGGVIEEFDSHKGLRVENKRAGFDGRLSSSSGALQSGEKAVDRERERKIGTAGGKLEGMEEAMAGGLKFRETLGGYVNAVGGRVVNGRLVSYSSGDVVVLWGSPVLPTASVRHFRVG</sequence>